<dbReference type="OMA" id="MIPICLS"/>
<dbReference type="SUPFAM" id="SSF103473">
    <property type="entry name" value="MFS general substrate transporter"/>
    <property type="match status" value="1"/>
</dbReference>
<evidence type="ECO:0000256" key="4">
    <source>
        <dbReference type="ARBA" id="ARBA00022989"/>
    </source>
</evidence>
<accession>A0A1R3IRH5</accession>
<evidence type="ECO:0000256" key="2">
    <source>
        <dbReference type="ARBA" id="ARBA00005982"/>
    </source>
</evidence>
<evidence type="ECO:0000256" key="7">
    <source>
        <dbReference type="SAM" id="Phobius"/>
    </source>
</evidence>
<keyword evidence="4 7" id="KW-1133">Transmembrane helix</keyword>
<comment type="similarity">
    <text evidence="2">Belongs to the major facilitator superfamily. Proton-dependent oligopeptide transporter (POT/PTR) (TC 2.A.17) family.</text>
</comment>
<feature type="transmembrane region" description="Helical" evidence="7">
    <location>
        <begin position="507"/>
        <end position="530"/>
    </location>
</feature>
<keyword evidence="3 7" id="KW-0812">Transmembrane</keyword>
<feature type="transmembrane region" description="Helical" evidence="7">
    <location>
        <begin position="113"/>
        <end position="134"/>
    </location>
</feature>
<keyword evidence="9" id="KW-1185">Reference proteome</keyword>
<feature type="transmembrane region" description="Helical" evidence="7">
    <location>
        <begin position="40"/>
        <end position="60"/>
    </location>
</feature>
<keyword evidence="5 7" id="KW-0472">Membrane</keyword>
<dbReference type="Gene3D" id="1.20.1250.20">
    <property type="entry name" value="MFS general substrate transporter like domains"/>
    <property type="match status" value="1"/>
</dbReference>
<feature type="transmembrane region" description="Helical" evidence="7">
    <location>
        <begin position="6"/>
        <end position="28"/>
    </location>
</feature>
<evidence type="ECO:0000313" key="9">
    <source>
        <dbReference type="Proteomes" id="UP000188268"/>
    </source>
</evidence>
<dbReference type="GO" id="GO:0016020">
    <property type="term" value="C:membrane"/>
    <property type="evidence" value="ECO:0007669"/>
    <property type="project" value="UniProtKB-SubCell"/>
</dbReference>
<dbReference type="InterPro" id="IPR000109">
    <property type="entry name" value="POT_fam"/>
</dbReference>
<dbReference type="Pfam" id="PF00854">
    <property type="entry name" value="PTR2"/>
    <property type="match status" value="1"/>
</dbReference>
<dbReference type="EMBL" id="AWWV01009645">
    <property type="protein sequence ID" value="OMO85110.1"/>
    <property type="molecule type" value="Genomic_DNA"/>
</dbReference>
<dbReference type="AlphaFoldDB" id="A0A1R3IRH5"/>
<evidence type="ECO:0000313" key="8">
    <source>
        <dbReference type="EMBL" id="OMO85110.1"/>
    </source>
</evidence>
<name>A0A1R3IRH5_COCAP</name>
<dbReference type="GO" id="GO:0022857">
    <property type="term" value="F:transmembrane transporter activity"/>
    <property type="evidence" value="ECO:0007669"/>
    <property type="project" value="InterPro"/>
</dbReference>
<proteinExistence type="inferred from homology"/>
<feature type="transmembrane region" description="Helical" evidence="7">
    <location>
        <begin position="379"/>
        <end position="398"/>
    </location>
</feature>
<feature type="region of interest" description="Disordered" evidence="6">
    <location>
        <begin position="536"/>
        <end position="565"/>
    </location>
</feature>
<gene>
    <name evidence="8" type="ORF">CCACVL1_10403</name>
</gene>
<comment type="subcellular location">
    <subcellularLocation>
        <location evidence="1">Membrane</location>
        <topology evidence="1">Multi-pass membrane protein</topology>
    </subcellularLocation>
</comment>
<sequence length="565" mass="63016">MAYLRVLALCWADFFNAYVIWLMMPYLTDVWKLNFIPASTIVNLWRGSIAILPFFLMFLADTVTGNFWMLFLSSISCSTGMGLLSISTPPVLAKETGGCGSYNPHCISDEKRILFFAALGLIAFGISGLKSSLLSFIEKQDPELDEENITCGRALGFCFGLLSVLLIPVAAILSLSYLKQYSFKFGLPAILTTAATVAFMTGSCRYTREPPGGSPFTTIIRVFFSATSKMFLRSPNPARLYERRGSNGAAETDSFSLPHTPGLSCLDKAAIVLPNQNPTQQRNNRWRRLCRVTEVEETKIIIRMIPICLSFIICGLVSSIGHTYFISQANHLNRTDHGRHYPLLLLTFFCEYYKSEYTRTYLSCAKNSSGKLRKFGPPIGIGISMVFAIFCCVTAAKVENQRLDLVKSHGLIDKPDEEIPMSFFKLTPQFALLGALDGIFQASVAGFFTSQAPPSLAPYMTRLSEGIRGVGIIGNVLSVFVVGKISERGGKQRSWFQDTLNKSRLDNYYWTLTVMVSVNFVFYILMAFLFDYKDPTEVSDSEQSSDSDQSIGYEETRQELAFQDP</sequence>
<evidence type="ECO:0000256" key="6">
    <source>
        <dbReference type="SAM" id="MobiDB-lite"/>
    </source>
</evidence>
<feature type="transmembrane region" description="Helical" evidence="7">
    <location>
        <begin position="469"/>
        <end position="486"/>
    </location>
</feature>
<evidence type="ECO:0000256" key="1">
    <source>
        <dbReference type="ARBA" id="ARBA00004141"/>
    </source>
</evidence>
<feature type="transmembrane region" description="Helical" evidence="7">
    <location>
        <begin position="430"/>
        <end position="449"/>
    </location>
</feature>
<evidence type="ECO:0000256" key="3">
    <source>
        <dbReference type="ARBA" id="ARBA00022692"/>
    </source>
</evidence>
<reference evidence="8 9" key="1">
    <citation type="submission" date="2013-09" db="EMBL/GenBank/DDBJ databases">
        <title>Corchorus capsularis genome sequencing.</title>
        <authorList>
            <person name="Alam M."/>
            <person name="Haque M.S."/>
            <person name="Islam M.S."/>
            <person name="Emdad E.M."/>
            <person name="Islam M.M."/>
            <person name="Ahmed B."/>
            <person name="Halim A."/>
            <person name="Hossen Q.M.M."/>
            <person name="Hossain M.Z."/>
            <person name="Ahmed R."/>
            <person name="Khan M.M."/>
            <person name="Islam R."/>
            <person name="Rashid M.M."/>
            <person name="Khan S.A."/>
            <person name="Rahman M.S."/>
            <person name="Alam M."/>
        </authorList>
    </citation>
    <scope>NUCLEOTIDE SEQUENCE [LARGE SCALE GENOMIC DNA]</scope>
    <source>
        <strain evidence="9">cv. CVL-1</strain>
        <tissue evidence="8">Whole seedling</tissue>
    </source>
</reference>
<organism evidence="8 9">
    <name type="scientific">Corchorus capsularis</name>
    <name type="common">Jute</name>
    <dbReference type="NCBI Taxonomy" id="210143"/>
    <lineage>
        <taxon>Eukaryota</taxon>
        <taxon>Viridiplantae</taxon>
        <taxon>Streptophyta</taxon>
        <taxon>Embryophyta</taxon>
        <taxon>Tracheophyta</taxon>
        <taxon>Spermatophyta</taxon>
        <taxon>Magnoliopsida</taxon>
        <taxon>eudicotyledons</taxon>
        <taxon>Gunneridae</taxon>
        <taxon>Pentapetalae</taxon>
        <taxon>rosids</taxon>
        <taxon>malvids</taxon>
        <taxon>Malvales</taxon>
        <taxon>Malvaceae</taxon>
        <taxon>Grewioideae</taxon>
        <taxon>Apeibeae</taxon>
        <taxon>Corchorus</taxon>
    </lineage>
</organism>
<feature type="transmembrane region" description="Helical" evidence="7">
    <location>
        <begin position="154"/>
        <end position="178"/>
    </location>
</feature>
<dbReference type="InterPro" id="IPR036259">
    <property type="entry name" value="MFS_trans_sf"/>
</dbReference>
<feature type="transmembrane region" description="Helical" evidence="7">
    <location>
        <begin position="307"/>
        <end position="326"/>
    </location>
</feature>
<dbReference type="OrthoDB" id="1181826at2759"/>
<dbReference type="Proteomes" id="UP000188268">
    <property type="component" value="Unassembled WGS sequence"/>
</dbReference>
<protein>
    <submittedName>
        <fullName evidence="8">Proton-dependent oligopeptide transporter family</fullName>
    </submittedName>
</protein>
<comment type="caution">
    <text evidence="8">The sequence shown here is derived from an EMBL/GenBank/DDBJ whole genome shotgun (WGS) entry which is preliminary data.</text>
</comment>
<evidence type="ECO:0000256" key="5">
    <source>
        <dbReference type="ARBA" id="ARBA00023136"/>
    </source>
</evidence>
<dbReference type="Gramene" id="OMO85110">
    <property type="protein sequence ID" value="OMO85110"/>
    <property type="gene ID" value="CCACVL1_10403"/>
</dbReference>
<dbReference type="PANTHER" id="PTHR11654">
    <property type="entry name" value="OLIGOPEPTIDE TRANSPORTER-RELATED"/>
    <property type="match status" value="1"/>
</dbReference>